<dbReference type="Gene3D" id="3.40.50.300">
    <property type="entry name" value="P-loop containing nucleotide triphosphate hydrolases"/>
    <property type="match status" value="1"/>
</dbReference>
<dbReference type="InterPro" id="IPR027417">
    <property type="entry name" value="P-loop_NTPase"/>
</dbReference>
<dbReference type="SUPFAM" id="SSF52540">
    <property type="entry name" value="P-loop containing nucleoside triphosphate hydrolases"/>
    <property type="match status" value="1"/>
</dbReference>
<dbReference type="Gene3D" id="1.10.150.50">
    <property type="entry name" value="Transcription Factor, Ets-1"/>
    <property type="match status" value="1"/>
</dbReference>
<gene>
    <name evidence="1" type="ORF">CHARACLAT_006113</name>
</gene>
<dbReference type="PANTHER" id="PTHR47308:SF1">
    <property type="entry name" value="NUCLEAR GTPASE SLIP-GC"/>
    <property type="match status" value="1"/>
</dbReference>
<protein>
    <submittedName>
        <fullName evidence="1">Uncharacterized protein</fullName>
    </submittedName>
</protein>
<name>A0ABU7CLS6_9TELE</name>
<proteinExistence type="predicted"/>
<organism evidence="1 2">
    <name type="scientific">Characodon lateralis</name>
    <dbReference type="NCBI Taxonomy" id="208331"/>
    <lineage>
        <taxon>Eukaryota</taxon>
        <taxon>Metazoa</taxon>
        <taxon>Chordata</taxon>
        <taxon>Craniata</taxon>
        <taxon>Vertebrata</taxon>
        <taxon>Euteleostomi</taxon>
        <taxon>Actinopterygii</taxon>
        <taxon>Neopterygii</taxon>
        <taxon>Teleostei</taxon>
        <taxon>Neoteleostei</taxon>
        <taxon>Acanthomorphata</taxon>
        <taxon>Ovalentaria</taxon>
        <taxon>Atherinomorphae</taxon>
        <taxon>Cyprinodontiformes</taxon>
        <taxon>Goodeidae</taxon>
        <taxon>Characodon</taxon>
    </lineage>
</organism>
<dbReference type="PANTHER" id="PTHR47308">
    <property type="entry name" value="NUCLEAR GTPASE SLIP-GC"/>
    <property type="match status" value="1"/>
</dbReference>
<evidence type="ECO:0000313" key="2">
    <source>
        <dbReference type="Proteomes" id="UP001352852"/>
    </source>
</evidence>
<dbReference type="InterPro" id="IPR053082">
    <property type="entry name" value="Nuclear_GTPase_SLIP-GC"/>
</dbReference>
<evidence type="ECO:0000313" key="1">
    <source>
        <dbReference type="EMBL" id="MED6263599.1"/>
    </source>
</evidence>
<accession>A0ABU7CLS6</accession>
<keyword evidence="2" id="KW-1185">Reference proteome</keyword>
<reference evidence="1 2" key="1">
    <citation type="submission" date="2021-06" db="EMBL/GenBank/DDBJ databases">
        <authorList>
            <person name="Palmer J.M."/>
        </authorList>
    </citation>
    <scope>NUCLEOTIDE SEQUENCE [LARGE SCALE GENOMIC DNA]</scope>
    <source>
        <strain evidence="1 2">CL_MEX2019</strain>
        <tissue evidence="1">Muscle</tissue>
    </source>
</reference>
<dbReference type="Proteomes" id="UP001352852">
    <property type="component" value="Unassembled WGS sequence"/>
</dbReference>
<sequence>MTRRLCCSSESKKQFLFLEMDSFVCDKLNQWGLSEFMEIFKDEGVDRETLYCLEDEDIDKLIPKVEARPLFKKRLELLKNLSSTSDTGKRKLDLQEQSCKEKSAVKRQRDSFQFSEAMILTDTRNIMAHVHTKLHNQESTDLNEFLKMKITDLKTDKRQLVGVFGKTGAGKTSLINAVIGVGKLLPSGDVDACTSVMIKVEANLHNSNYEAEIEFITKEEWEDELETVDHFLEEDGEQEKHDDDHDNDGYHDRIEKLSALYGEEWKGKSSKQLIDNRHFREIPEFDQSTKKILTCESAQELSAIIVKYTKQGGHGEIKQWYWPLVKCVTVKIVGNCSAVWIVSEINRAASDMESWEILKSANSLLGNGGECPHIHFICTKSDVIGDLHDHSAADVQTFILKRNMTAKEAVSKELNKLTMIRKYFSNECFKVFTVSSAEFLKSKHLHPENTEIPELQDFLQSLNDHHSETLNYVSGAHRILSLIQRASLRETDGSNKALCEDLETNLHCQLDAIRNVMREIYTTFEKCLDEGAETSKGSCEKILKSSLKPERKTGSAQCNTAKSVVKTGGIHKPKKWNEINFNIKLSSFLSKSIDEEFRKTFSNEEKCGPFNGVINRFSLDIEKLKPKYKDAELQLIFLMKEEEKLKTNLCKKICDSKKLIYVSLAKTVKEIIQECCEKAPQFRGKNTLQNMRQTIQKHVHIFKNTMFEKAKDVMLGQLQKLMVDVVGDLEKNMMASIEPLLKTEDYSIPDVSTELVMVQKLFDELNMLWMHKYPEMDKTFYSKHIPL</sequence>
<dbReference type="EMBL" id="JAHUTJ010000309">
    <property type="protein sequence ID" value="MED6263599.1"/>
    <property type="molecule type" value="Genomic_DNA"/>
</dbReference>
<comment type="caution">
    <text evidence="1">The sequence shown here is derived from an EMBL/GenBank/DDBJ whole genome shotgun (WGS) entry which is preliminary data.</text>
</comment>
<dbReference type="InterPro" id="IPR013761">
    <property type="entry name" value="SAM/pointed_sf"/>
</dbReference>